<name>W4LEM6_ENTF1</name>
<accession>W4LEM6</accession>
<dbReference type="Proteomes" id="UP000019141">
    <property type="component" value="Unassembled WGS sequence"/>
</dbReference>
<dbReference type="Gene3D" id="3.50.50.60">
    <property type="entry name" value="FAD/NAD(P)-binding domain"/>
    <property type="match status" value="1"/>
</dbReference>
<evidence type="ECO:0000256" key="1">
    <source>
        <dbReference type="ARBA" id="ARBA00023002"/>
    </source>
</evidence>
<dbReference type="GO" id="GO:0016491">
    <property type="term" value="F:oxidoreductase activity"/>
    <property type="evidence" value="ECO:0007669"/>
    <property type="project" value="UniProtKB-KW"/>
</dbReference>
<evidence type="ECO:0000256" key="2">
    <source>
        <dbReference type="SAM" id="MobiDB-lite"/>
    </source>
</evidence>
<dbReference type="HOGENOM" id="CLU_007884_4_1_7"/>
<feature type="region of interest" description="Disordered" evidence="2">
    <location>
        <begin position="388"/>
        <end position="407"/>
    </location>
</feature>
<dbReference type="GO" id="GO:0005737">
    <property type="term" value="C:cytoplasm"/>
    <property type="evidence" value="ECO:0007669"/>
    <property type="project" value="TreeGrafter"/>
</dbReference>
<keyword evidence="1" id="KW-0560">Oxidoreductase</keyword>
<dbReference type="InterPro" id="IPR006076">
    <property type="entry name" value="FAD-dep_OxRdtase"/>
</dbReference>
<evidence type="ECO:0000313" key="4">
    <source>
        <dbReference type="EMBL" id="ETW96442.1"/>
    </source>
</evidence>
<evidence type="ECO:0000313" key="5">
    <source>
        <dbReference type="Proteomes" id="UP000019141"/>
    </source>
</evidence>
<proteinExistence type="predicted"/>
<dbReference type="PANTHER" id="PTHR13847:SF287">
    <property type="entry name" value="FAD-DEPENDENT OXIDOREDUCTASE DOMAIN-CONTAINING PROTEIN 1"/>
    <property type="match status" value="1"/>
</dbReference>
<dbReference type="SUPFAM" id="SSF54373">
    <property type="entry name" value="FAD-linked reductases, C-terminal domain"/>
    <property type="match status" value="1"/>
</dbReference>
<evidence type="ECO:0000259" key="3">
    <source>
        <dbReference type="Pfam" id="PF01266"/>
    </source>
</evidence>
<dbReference type="InterPro" id="IPR036188">
    <property type="entry name" value="FAD/NAD-bd_sf"/>
</dbReference>
<dbReference type="Gene3D" id="3.30.9.10">
    <property type="entry name" value="D-Amino Acid Oxidase, subunit A, domain 2"/>
    <property type="match status" value="1"/>
</dbReference>
<comment type="caution">
    <text evidence="4">The sequence shown here is derived from an EMBL/GenBank/DDBJ whole genome shotgun (WGS) entry which is preliminary data.</text>
</comment>
<dbReference type="AlphaFoldDB" id="W4LEM6"/>
<protein>
    <recommendedName>
        <fullName evidence="3">FAD dependent oxidoreductase domain-containing protein</fullName>
    </recommendedName>
</protein>
<dbReference type="Pfam" id="PF01266">
    <property type="entry name" value="DAO"/>
    <property type="match status" value="1"/>
</dbReference>
<organism evidence="4 5">
    <name type="scientific">Entotheonella factor</name>
    <dbReference type="NCBI Taxonomy" id="1429438"/>
    <lineage>
        <taxon>Bacteria</taxon>
        <taxon>Pseudomonadati</taxon>
        <taxon>Nitrospinota/Tectimicrobiota group</taxon>
        <taxon>Candidatus Tectimicrobiota</taxon>
        <taxon>Candidatus Entotheonellia</taxon>
        <taxon>Candidatus Entotheonellales</taxon>
        <taxon>Candidatus Entotheonellaceae</taxon>
        <taxon>Candidatus Entotheonella</taxon>
    </lineage>
</organism>
<dbReference type="PANTHER" id="PTHR13847">
    <property type="entry name" value="SARCOSINE DEHYDROGENASE-RELATED"/>
    <property type="match status" value="1"/>
</dbReference>
<dbReference type="EMBL" id="AZHW01000786">
    <property type="protein sequence ID" value="ETW96442.1"/>
    <property type="molecule type" value="Genomic_DNA"/>
</dbReference>
<keyword evidence="5" id="KW-1185">Reference proteome</keyword>
<reference evidence="4 5" key="1">
    <citation type="journal article" date="2014" name="Nature">
        <title>An environmental bacterial taxon with a large and distinct metabolic repertoire.</title>
        <authorList>
            <person name="Wilson M.C."/>
            <person name="Mori T."/>
            <person name="Ruckert C."/>
            <person name="Uria A.R."/>
            <person name="Helf M.J."/>
            <person name="Takada K."/>
            <person name="Gernert C."/>
            <person name="Steffens U.A."/>
            <person name="Heycke N."/>
            <person name="Schmitt S."/>
            <person name="Rinke C."/>
            <person name="Helfrich E.J."/>
            <person name="Brachmann A.O."/>
            <person name="Gurgui C."/>
            <person name="Wakimoto T."/>
            <person name="Kracht M."/>
            <person name="Crusemann M."/>
            <person name="Hentschel U."/>
            <person name="Abe I."/>
            <person name="Matsunaga S."/>
            <person name="Kalinowski J."/>
            <person name="Takeyama H."/>
            <person name="Piel J."/>
        </authorList>
    </citation>
    <scope>NUCLEOTIDE SEQUENCE [LARGE SCALE GENOMIC DNA]</scope>
    <source>
        <strain evidence="5">TSY1</strain>
    </source>
</reference>
<sequence length="407" mass="43676">MDHTADAIIIGAGVMGTSTAFQLVQRGMKRVVVLEKTNIAAGSSGKSSALVRMHYTFLPEARLALASLPWFQEWDDRVGGRCGFTRTGFFRLVDPGKEDLLRQNVERLRGIGVNTELISSGDLKGMAPETNIEDVEVAAYEPDSGYADGHSTANAFMDAARRGGATIHQGVTVTGFQVRGDAIQGVETDAGVFSAPIVISTAGPWSGPLLQRIGIDLPLVPSRHQIMILERPPSLAHEHVYISPGSLYFRPDSAGLTLVGYGAGEDGADPDTYRDAVDADHQIEGAERMAHRIPAMQQAGMRRGYAGCYTVTPDGKMIVDQAPGIEGLYLGTGFSGTGFKISPAIGIALAELATQGAATTVDVDAFRATRFDEGRMLRAKFEYLDRPYDPVPTEGGQSLRADTDWDR</sequence>
<dbReference type="SUPFAM" id="SSF51905">
    <property type="entry name" value="FAD/NAD(P)-binding domain"/>
    <property type="match status" value="1"/>
</dbReference>
<gene>
    <name evidence="4" type="ORF">ETSY1_26590</name>
</gene>
<feature type="domain" description="FAD dependent oxidoreductase" evidence="3">
    <location>
        <begin position="6"/>
        <end position="352"/>
    </location>
</feature>